<protein>
    <submittedName>
        <fullName evidence="1">Uncharacterized protein</fullName>
    </submittedName>
</protein>
<comment type="caution">
    <text evidence="1">The sequence shown here is derived from an EMBL/GenBank/DDBJ whole genome shotgun (WGS) entry which is preliminary data.</text>
</comment>
<accession>A0A3E4UF89</accession>
<sequence length="196" mass="23389">MICYDDELEEMICSKNLMNSYKLYFLKTLIVNTSNIKHRFDFKEMSGWMCAYSFEDVCRRGKRIRPLDKLYDSAVLLIERENLMQSSGIAEVYDAATGTDDKEVERAIKSLCNYVPYRLLAYLWPRELKGKTDRQKNEIIEGLSRTEERCMYSIYSISRDKKRIEMNLEWTDYIAANRKRLISWIDQKISFFVQKE</sequence>
<reference evidence="1 2" key="1">
    <citation type="submission" date="2018-08" db="EMBL/GenBank/DDBJ databases">
        <title>A genome reference for cultivated species of the human gut microbiota.</title>
        <authorList>
            <person name="Zou Y."/>
            <person name="Xue W."/>
            <person name="Luo G."/>
        </authorList>
    </citation>
    <scope>NUCLEOTIDE SEQUENCE [LARGE SCALE GENOMIC DNA]</scope>
    <source>
        <strain evidence="1 2">TF05-11AC</strain>
    </source>
</reference>
<evidence type="ECO:0000313" key="2">
    <source>
        <dbReference type="Proteomes" id="UP000261257"/>
    </source>
</evidence>
<organism evidence="1 2">
    <name type="scientific">Hungatella hathewayi</name>
    <dbReference type="NCBI Taxonomy" id="154046"/>
    <lineage>
        <taxon>Bacteria</taxon>
        <taxon>Bacillati</taxon>
        <taxon>Bacillota</taxon>
        <taxon>Clostridia</taxon>
        <taxon>Lachnospirales</taxon>
        <taxon>Lachnospiraceae</taxon>
        <taxon>Hungatella</taxon>
    </lineage>
</organism>
<name>A0A3E4UF89_9FIRM</name>
<dbReference type="RefSeq" id="WP_117621170.1">
    <property type="nucleotide sequence ID" value="NZ_QRQF01000003.1"/>
</dbReference>
<evidence type="ECO:0000313" key="1">
    <source>
        <dbReference type="EMBL" id="RGM07812.1"/>
    </source>
</evidence>
<dbReference type="EMBL" id="QSSQ01000002">
    <property type="protein sequence ID" value="RGM07812.1"/>
    <property type="molecule type" value="Genomic_DNA"/>
</dbReference>
<proteinExistence type="predicted"/>
<dbReference type="AlphaFoldDB" id="A0A3E4UF89"/>
<dbReference type="Proteomes" id="UP000261257">
    <property type="component" value="Unassembled WGS sequence"/>
</dbReference>
<gene>
    <name evidence="1" type="ORF">DXC39_04885</name>
</gene>